<accession>A0A9P7VIL9</accession>
<evidence type="ECO:0000256" key="2">
    <source>
        <dbReference type="SAM" id="MobiDB-lite"/>
    </source>
</evidence>
<dbReference type="RefSeq" id="XP_043035248.1">
    <property type="nucleotide sequence ID" value="XM_043179539.1"/>
</dbReference>
<dbReference type="PROSITE" id="PS50157">
    <property type="entry name" value="ZINC_FINGER_C2H2_2"/>
    <property type="match status" value="1"/>
</dbReference>
<evidence type="ECO:0000256" key="1">
    <source>
        <dbReference type="PROSITE-ProRule" id="PRU00042"/>
    </source>
</evidence>
<dbReference type="GeneID" id="66101833"/>
<keyword evidence="1" id="KW-0479">Metal-binding</keyword>
<dbReference type="Proteomes" id="UP000812287">
    <property type="component" value="Unassembled WGS sequence"/>
</dbReference>
<dbReference type="GO" id="GO:0008270">
    <property type="term" value="F:zinc ion binding"/>
    <property type="evidence" value="ECO:0007669"/>
    <property type="project" value="UniProtKB-KW"/>
</dbReference>
<keyword evidence="1" id="KW-0863">Zinc-finger</keyword>
<dbReference type="EMBL" id="MU250557">
    <property type="protein sequence ID" value="KAG7441748.1"/>
    <property type="molecule type" value="Genomic_DNA"/>
</dbReference>
<feature type="domain" description="C2H2-type" evidence="3">
    <location>
        <begin position="13"/>
        <end position="43"/>
    </location>
</feature>
<keyword evidence="1" id="KW-0862">Zinc</keyword>
<gene>
    <name evidence="4" type="ORF">BT62DRAFT_1079901</name>
</gene>
<evidence type="ECO:0000313" key="4">
    <source>
        <dbReference type="EMBL" id="KAG7441748.1"/>
    </source>
</evidence>
<reference evidence="4" key="1">
    <citation type="submission" date="2020-11" db="EMBL/GenBank/DDBJ databases">
        <title>Adaptations for nitrogen fixation in a non-lichenized fungal sporocarp promotes dispersal by wood-feeding termites.</title>
        <authorList>
            <consortium name="DOE Joint Genome Institute"/>
            <person name="Koch R.A."/>
            <person name="Yoon G."/>
            <person name="Arayal U."/>
            <person name="Lail K."/>
            <person name="Amirebrahimi M."/>
            <person name="Labutti K."/>
            <person name="Lipzen A."/>
            <person name="Riley R."/>
            <person name="Barry K."/>
            <person name="Henrissat B."/>
            <person name="Grigoriev I.V."/>
            <person name="Herr J.R."/>
            <person name="Aime M.C."/>
        </authorList>
    </citation>
    <scope>NUCLEOTIDE SEQUENCE</scope>
    <source>
        <strain evidence="4">MCA 3950</strain>
    </source>
</reference>
<keyword evidence="5" id="KW-1185">Reference proteome</keyword>
<feature type="region of interest" description="Disordered" evidence="2">
    <location>
        <begin position="40"/>
        <end position="78"/>
    </location>
</feature>
<proteinExistence type="predicted"/>
<sequence length="157" mass="17369">MGLTAEQNQQEIYKCAQCDLKFRNHVGLSHHLNFSKIHAAARAEKPPERVPSPDVQDNAKYKSDQATPPGFSDPTSPDPSLDELIYAEWNDEFIEKHFPAAYAAGARYITNASEMPADIWISLMSSPPDFSKNSYDSFVASFIGLPESATNVNSTTD</sequence>
<dbReference type="AlphaFoldDB" id="A0A9P7VIL9"/>
<dbReference type="InterPro" id="IPR013087">
    <property type="entry name" value="Znf_C2H2_type"/>
</dbReference>
<evidence type="ECO:0000259" key="3">
    <source>
        <dbReference type="PROSITE" id="PS50157"/>
    </source>
</evidence>
<comment type="caution">
    <text evidence="4">The sequence shown here is derived from an EMBL/GenBank/DDBJ whole genome shotgun (WGS) entry which is preliminary data.</text>
</comment>
<protein>
    <recommendedName>
        <fullName evidence="3">C2H2-type domain-containing protein</fullName>
    </recommendedName>
</protein>
<organism evidence="4 5">
    <name type="scientific">Guyanagaster necrorhizus</name>
    <dbReference type="NCBI Taxonomy" id="856835"/>
    <lineage>
        <taxon>Eukaryota</taxon>
        <taxon>Fungi</taxon>
        <taxon>Dikarya</taxon>
        <taxon>Basidiomycota</taxon>
        <taxon>Agaricomycotina</taxon>
        <taxon>Agaricomycetes</taxon>
        <taxon>Agaricomycetidae</taxon>
        <taxon>Agaricales</taxon>
        <taxon>Marasmiineae</taxon>
        <taxon>Physalacriaceae</taxon>
        <taxon>Guyanagaster</taxon>
    </lineage>
</organism>
<evidence type="ECO:0000313" key="5">
    <source>
        <dbReference type="Proteomes" id="UP000812287"/>
    </source>
</evidence>
<name>A0A9P7VIL9_9AGAR</name>
<dbReference type="OrthoDB" id="2951013at2759"/>